<accession>A0A2S3VY09</accession>
<protein>
    <submittedName>
        <fullName evidence="2">Uncharacterized protein</fullName>
    </submittedName>
</protein>
<dbReference type="AlphaFoldDB" id="A0A2S3VY09"/>
<feature type="compositionally biased region" description="Basic and acidic residues" evidence="1">
    <location>
        <begin position="238"/>
        <end position="258"/>
    </location>
</feature>
<evidence type="ECO:0000256" key="1">
    <source>
        <dbReference type="SAM" id="MobiDB-lite"/>
    </source>
</evidence>
<organism evidence="2 3">
    <name type="scientific">Novacetimonas maltaceti</name>
    <dbReference type="NCBI Taxonomy" id="1203393"/>
    <lineage>
        <taxon>Bacteria</taxon>
        <taxon>Pseudomonadati</taxon>
        <taxon>Pseudomonadota</taxon>
        <taxon>Alphaproteobacteria</taxon>
        <taxon>Acetobacterales</taxon>
        <taxon>Acetobacteraceae</taxon>
        <taxon>Novacetimonas</taxon>
    </lineage>
</organism>
<gene>
    <name evidence="2" type="ORF">KMAL_28720</name>
</gene>
<evidence type="ECO:0000313" key="3">
    <source>
        <dbReference type="Proteomes" id="UP000237344"/>
    </source>
</evidence>
<proteinExistence type="predicted"/>
<dbReference type="EMBL" id="POTC01000064">
    <property type="protein sequence ID" value="POF61506.1"/>
    <property type="molecule type" value="Genomic_DNA"/>
</dbReference>
<dbReference type="Proteomes" id="UP000237344">
    <property type="component" value="Unassembled WGS sequence"/>
</dbReference>
<name>A0A2S3VY09_9PROT</name>
<reference evidence="2 3" key="1">
    <citation type="submission" date="2018-01" db="EMBL/GenBank/DDBJ databases">
        <title>Draft Genome Sequence of Komagataeibacter maltaceti LMG 1529, a Vinegar Producing Acetic Acid Bacterium Isolated from Malt Vinegar Brewery Acetifiers.</title>
        <authorList>
            <person name="Zhang Q."/>
            <person name="Hollensteiner J."/>
            <person name="Poehlein A."/>
            <person name="Daniel R."/>
        </authorList>
    </citation>
    <scope>NUCLEOTIDE SEQUENCE [LARGE SCALE GENOMIC DNA]</scope>
    <source>
        <strain evidence="2 3">LMG 1529</strain>
    </source>
</reference>
<keyword evidence="3" id="KW-1185">Reference proteome</keyword>
<evidence type="ECO:0000313" key="2">
    <source>
        <dbReference type="EMBL" id="POF61506.1"/>
    </source>
</evidence>
<comment type="caution">
    <text evidence="2">The sequence shown here is derived from an EMBL/GenBank/DDBJ whole genome shotgun (WGS) entry which is preliminary data.</text>
</comment>
<sequence length="258" mass="28849">MFLAGFSRRRWRKRAAAVLQQGEIFSSSKLFTKGQQALDARTLVNVLPDGTAQGLHSRIRQCRDVTSRGPGLFGGESLKRVGKPPDPVTCGPKGVGQWTCRPTIQTLDEATQMMQANPAGFIKGNHDGCPFVAIIGNPQPEWSTPVPYDDMEAIIRDNRIGLRRQDQRCKTSGRIDFRSAYQRDDGGECLRCPKRGDGPRWDRRINREIGAPTDVQKGADFADGLPRQRRRIWQAFDSHGHNPDSGRETLVRNQEGRA</sequence>
<feature type="region of interest" description="Disordered" evidence="1">
    <location>
        <begin position="235"/>
        <end position="258"/>
    </location>
</feature>